<organism evidence="2">
    <name type="scientific">Serratia marcescens</name>
    <dbReference type="NCBI Taxonomy" id="615"/>
    <lineage>
        <taxon>Bacteria</taxon>
        <taxon>Pseudomonadati</taxon>
        <taxon>Pseudomonadota</taxon>
        <taxon>Gammaproteobacteria</taxon>
        <taxon>Enterobacterales</taxon>
        <taxon>Yersiniaceae</taxon>
        <taxon>Serratia</taxon>
    </lineage>
</organism>
<feature type="compositionally biased region" description="Polar residues" evidence="1">
    <location>
        <begin position="1"/>
        <end position="13"/>
    </location>
</feature>
<feature type="region of interest" description="Disordered" evidence="1">
    <location>
        <begin position="1"/>
        <end position="38"/>
    </location>
</feature>
<proteinExistence type="predicted"/>
<reference evidence="2" key="1">
    <citation type="submission" date="2018-06" db="EMBL/GenBank/DDBJ databases">
        <title>SME-4 producing Serratia marcescens from Argentina and comparison with genomes of other SME-producers.</title>
        <authorList>
            <person name="Dabos L."/>
            <person name="Patino Navarrete R."/>
            <person name="Naas T."/>
        </authorList>
    </citation>
    <scope>NUCLEOTIDE SEQUENCE</scope>
    <source>
        <strain evidence="2">163</strain>
    </source>
</reference>
<evidence type="ECO:0000256" key="1">
    <source>
        <dbReference type="SAM" id="MobiDB-lite"/>
    </source>
</evidence>
<evidence type="ECO:0000313" key="2">
    <source>
        <dbReference type="EMBL" id="AXH01387.1"/>
    </source>
</evidence>
<name>A0A345ING5_SERMA</name>
<accession>A0A345ING5</accession>
<sequence>MQSTQSTQSSPYINSDLAEFIAPVGDRRKNPQTPRQSR</sequence>
<protein>
    <submittedName>
        <fullName evidence="2">Uncharacterized protein</fullName>
    </submittedName>
</protein>
<dbReference type="AlphaFoldDB" id="A0A345ING5"/>
<dbReference type="EMBL" id="MH460878">
    <property type="protein sequence ID" value="AXH01387.1"/>
    <property type="molecule type" value="Genomic_DNA"/>
</dbReference>